<evidence type="ECO:0000313" key="1">
    <source>
        <dbReference type="EMBL" id="GAC94479.1"/>
    </source>
</evidence>
<accession>R9P076</accession>
<name>R9P076_PSEHS</name>
<sequence length="76" mass="8615">MALYRADHSGIADLSRLGLANCVPPWHAIDTSLTCYRTMPLFLLLRVGEEMQHREQTACLIGDGRFRVRRMAEAVL</sequence>
<dbReference type="EMBL" id="DF238784">
    <property type="protein sequence ID" value="GAC94479.1"/>
    <property type="molecule type" value="Genomic_DNA"/>
</dbReference>
<dbReference type="HOGENOM" id="CLU_2655558_0_0_1"/>
<gene>
    <name evidence="1" type="ORF">PHSY_002051</name>
</gene>
<protein>
    <submittedName>
        <fullName evidence="1">Uncharacterized protein</fullName>
    </submittedName>
</protein>
<dbReference type="GeneID" id="24107345"/>
<organism evidence="1 2">
    <name type="scientific">Pseudozyma hubeiensis (strain SY62)</name>
    <name type="common">Yeast</name>
    <dbReference type="NCBI Taxonomy" id="1305764"/>
    <lineage>
        <taxon>Eukaryota</taxon>
        <taxon>Fungi</taxon>
        <taxon>Dikarya</taxon>
        <taxon>Basidiomycota</taxon>
        <taxon>Ustilaginomycotina</taxon>
        <taxon>Ustilaginomycetes</taxon>
        <taxon>Ustilaginales</taxon>
        <taxon>Ustilaginaceae</taxon>
        <taxon>Pseudozyma</taxon>
    </lineage>
</organism>
<keyword evidence="2" id="KW-1185">Reference proteome</keyword>
<proteinExistence type="predicted"/>
<dbReference type="AlphaFoldDB" id="R9P076"/>
<evidence type="ECO:0000313" key="2">
    <source>
        <dbReference type="Proteomes" id="UP000014071"/>
    </source>
</evidence>
<dbReference type="Proteomes" id="UP000014071">
    <property type="component" value="Unassembled WGS sequence"/>
</dbReference>
<dbReference type="RefSeq" id="XP_012188066.1">
    <property type="nucleotide sequence ID" value="XM_012332676.1"/>
</dbReference>
<reference evidence="2" key="1">
    <citation type="journal article" date="2013" name="Genome Announc.">
        <title>Draft genome sequence of the basidiomycetous yeast-like fungus Pseudozyma hubeiensis SY62, which produces an abundant amount of the biosurfactant mannosylerythritol lipids.</title>
        <authorList>
            <person name="Konishi M."/>
            <person name="Hatada Y."/>
            <person name="Horiuchi J."/>
        </authorList>
    </citation>
    <scope>NUCLEOTIDE SEQUENCE [LARGE SCALE GENOMIC DNA]</scope>
    <source>
        <strain evidence="2">SY62</strain>
    </source>
</reference>